<reference evidence="6 7" key="1">
    <citation type="submission" date="2020-01" db="EMBL/GenBank/DDBJ databases">
        <title>A novel Bacillus sp. from Pasinler.</title>
        <authorList>
            <person name="Adiguzel A."/>
            <person name="Ay H."/>
            <person name="Baltaci M.O."/>
        </authorList>
    </citation>
    <scope>NUCLEOTIDE SEQUENCE [LARGE SCALE GENOMIC DNA]</scope>
    <source>
        <strain evidence="6 7">P1</strain>
    </source>
</reference>
<dbReference type="EMBL" id="JAACYS010000004">
    <property type="protein sequence ID" value="NCU16485.1"/>
    <property type="molecule type" value="Genomic_DNA"/>
</dbReference>
<keyword evidence="2 3" id="KW-0687">Ribonucleoprotein</keyword>
<keyword evidence="3 5" id="KW-0699">rRNA-binding</keyword>
<dbReference type="SMART" id="SM01387">
    <property type="entry name" value="Ribosomal_S15"/>
    <property type="match status" value="1"/>
</dbReference>
<comment type="similarity">
    <text evidence="3 4">Belongs to the universal ribosomal protein uS15 family.</text>
</comment>
<evidence type="ECO:0000256" key="1">
    <source>
        <dbReference type="ARBA" id="ARBA00022980"/>
    </source>
</evidence>
<dbReference type="RefSeq" id="WP_161919318.1">
    <property type="nucleotide sequence ID" value="NZ_JAACYS010000004.1"/>
</dbReference>
<sequence>MALTQERKNEIIKQYRTHEGDTGSPEVQIAILTEKIHILNEHLKTHKKDHHSRRGLMKMVGKRRNLLTYLRNKDVQRYRELINKLGLRR</sequence>
<keyword evidence="7" id="KW-1185">Reference proteome</keyword>
<keyword evidence="3 5" id="KW-0694">RNA-binding</keyword>
<dbReference type="SUPFAM" id="SSF47060">
    <property type="entry name" value="S15/NS1 RNA-binding domain"/>
    <property type="match status" value="1"/>
</dbReference>
<comment type="function">
    <text evidence="3 5">One of the primary rRNA binding proteins, it binds directly to 16S rRNA where it helps nucleate assembly of the platform of the 30S subunit by binding and bridging several RNA helices of the 16S rRNA.</text>
</comment>
<comment type="caution">
    <text evidence="6">The sequence shown here is derived from an EMBL/GenBank/DDBJ whole genome shotgun (WGS) entry which is preliminary data.</text>
</comment>
<dbReference type="InterPro" id="IPR005290">
    <property type="entry name" value="Ribosomal_uS15_bac-type"/>
</dbReference>
<dbReference type="PANTHER" id="PTHR23321:SF26">
    <property type="entry name" value="SMALL RIBOSOMAL SUBUNIT PROTEIN US15M"/>
    <property type="match status" value="1"/>
</dbReference>
<dbReference type="Gene3D" id="6.10.250.3130">
    <property type="match status" value="1"/>
</dbReference>
<dbReference type="PROSITE" id="PS00362">
    <property type="entry name" value="RIBOSOMAL_S15"/>
    <property type="match status" value="1"/>
</dbReference>
<evidence type="ECO:0000256" key="2">
    <source>
        <dbReference type="ARBA" id="ARBA00023274"/>
    </source>
</evidence>
<dbReference type="Gene3D" id="1.10.287.10">
    <property type="entry name" value="S15/NS1, RNA-binding"/>
    <property type="match status" value="1"/>
</dbReference>
<dbReference type="InterPro" id="IPR009068">
    <property type="entry name" value="uS15_NS1_RNA-bd_sf"/>
</dbReference>
<protein>
    <recommendedName>
        <fullName evidence="3">Small ribosomal subunit protein uS15</fullName>
    </recommendedName>
</protein>
<evidence type="ECO:0000256" key="5">
    <source>
        <dbReference type="RuleBase" id="RU004524"/>
    </source>
</evidence>
<dbReference type="Proteomes" id="UP000743899">
    <property type="component" value="Unassembled WGS sequence"/>
</dbReference>
<accession>A0ABX0A2F4</accession>
<organism evidence="6 7">
    <name type="scientific">Pallidibacillus pasinlerensis</name>
    <dbReference type="NCBI Taxonomy" id="2703818"/>
    <lineage>
        <taxon>Bacteria</taxon>
        <taxon>Bacillati</taxon>
        <taxon>Bacillota</taxon>
        <taxon>Bacilli</taxon>
        <taxon>Bacillales</taxon>
        <taxon>Bacillaceae</taxon>
        <taxon>Pallidibacillus</taxon>
    </lineage>
</organism>
<evidence type="ECO:0000256" key="4">
    <source>
        <dbReference type="RuleBase" id="RU003919"/>
    </source>
</evidence>
<name>A0ABX0A2F4_9BACI</name>
<comment type="function">
    <text evidence="3">Forms an intersubunit bridge (bridge B4) with the 23S rRNA of the 50S subunit in the ribosome.</text>
</comment>
<dbReference type="CDD" id="cd00353">
    <property type="entry name" value="Ribosomal_S15p_S13e"/>
    <property type="match status" value="1"/>
</dbReference>
<proteinExistence type="inferred from homology"/>
<dbReference type="InterPro" id="IPR000589">
    <property type="entry name" value="Ribosomal_uS15"/>
</dbReference>
<dbReference type="HAMAP" id="MF_01343_B">
    <property type="entry name" value="Ribosomal_uS15_B"/>
    <property type="match status" value="1"/>
</dbReference>
<comment type="subunit">
    <text evidence="3">Part of the 30S ribosomal subunit. Forms a bridge to the 50S subunit in the 70S ribosome, contacting the 23S rRNA.</text>
</comment>
<dbReference type="NCBIfam" id="TIGR00952">
    <property type="entry name" value="S15_bact"/>
    <property type="match status" value="1"/>
</dbReference>
<evidence type="ECO:0000313" key="6">
    <source>
        <dbReference type="EMBL" id="NCU16485.1"/>
    </source>
</evidence>
<keyword evidence="1 3" id="KW-0689">Ribosomal protein</keyword>
<dbReference type="PANTHER" id="PTHR23321">
    <property type="entry name" value="RIBOSOMAL PROTEIN S15, BACTERIAL AND ORGANELLAR"/>
    <property type="match status" value="1"/>
</dbReference>
<gene>
    <name evidence="3 6" type="primary">rpsO</name>
    <name evidence="6" type="ORF">GW534_01685</name>
</gene>
<evidence type="ECO:0000256" key="3">
    <source>
        <dbReference type="HAMAP-Rule" id="MF_01343"/>
    </source>
</evidence>
<evidence type="ECO:0000313" key="7">
    <source>
        <dbReference type="Proteomes" id="UP000743899"/>
    </source>
</evidence>
<dbReference type="GO" id="GO:0005840">
    <property type="term" value="C:ribosome"/>
    <property type="evidence" value="ECO:0007669"/>
    <property type="project" value="UniProtKB-KW"/>
</dbReference>
<dbReference type="Pfam" id="PF00312">
    <property type="entry name" value="Ribosomal_S15"/>
    <property type="match status" value="1"/>
</dbReference>